<evidence type="ECO:0000313" key="3">
    <source>
        <dbReference type="EMBL" id="GAA3037583.1"/>
    </source>
</evidence>
<dbReference type="EMBL" id="BAAAWD010000027">
    <property type="protein sequence ID" value="GAA3037583.1"/>
    <property type="molecule type" value="Genomic_DNA"/>
</dbReference>
<feature type="compositionally biased region" description="Basic and acidic residues" evidence="1">
    <location>
        <begin position="55"/>
        <end position="64"/>
    </location>
</feature>
<accession>A0ABP6LEE8</accession>
<dbReference type="RefSeq" id="WP_344906176.1">
    <property type="nucleotide sequence ID" value="NZ_BAAAWD010000027.1"/>
</dbReference>
<feature type="chain" id="PRO_5046420488" description="Lipoprotein" evidence="2">
    <location>
        <begin position="21"/>
        <end position="64"/>
    </location>
</feature>
<feature type="region of interest" description="Disordered" evidence="1">
    <location>
        <begin position="37"/>
        <end position="64"/>
    </location>
</feature>
<dbReference type="Proteomes" id="UP001499930">
    <property type="component" value="Unassembled WGS sequence"/>
</dbReference>
<evidence type="ECO:0000313" key="4">
    <source>
        <dbReference type="Proteomes" id="UP001499930"/>
    </source>
</evidence>
<gene>
    <name evidence="3" type="ORF">GCM10017559_76830</name>
</gene>
<evidence type="ECO:0000256" key="1">
    <source>
        <dbReference type="SAM" id="MobiDB-lite"/>
    </source>
</evidence>
<reference evidence="4" key="1">
    <citation type="journal article" date="2019" name="Int. J. Syst. Evol. Microbiol.">
        <title>The Global Catalogue of Microorganisms (GCM) 10K type strain sequencing project: providing services to taxonomists for standard genome sequencing and annotation.</title>
        <authorList>
            <consortium name="The Broad Institute Genomics Platform"/>
            <consortium name="The Broad Institute Genome Sequencing Center for Infectious Disease"/>
            <person name="Wu L."/>
            <person name="Ma J."/>
        </authorList>
    </citation>
    <scope>NUCLEOTIDE SEQUENCE [LARGE SCALE GENOMIC DNA]</scope>
    <source>
        <strain evidence="4">JCM 3106</strain>
    </source>
</reference>
<protein>
    <recommendedName>
        <fullName evidence="5">Lipoprotein</fullName>
    </recommendedName>
</protein>
<feature type="compositionally biased region" description="Pro residues" evidence="1">
    <location>
        <begin position="38"/>
        <end position="52"/>
    </location>
</feature>
<evidence type="ECO:0000256" key="2">
    <source>
        <dbReference type="SAM" id="SignalP"/>
    </source>
</evidence>
<feature type="signal peptide" evidence="2">
    <location>
        <begin position="1"/>
        <end position="20"/>
    </location>
</feature>
<evidence type="ECO:0008006" key="5">
    <source>
        <dbReference type="Google" id="ProtNLM"/>
    </source>
</evidence>
<keyword evidence="4" id="KW-1185">Reference proteome</keyword>
<sequence length="64" mass="6449">MTRKTALLAALLAAPALVLSACSGSTSAPVVQNAPLPTCAPTPHTPTTPPGPVARYRDGSTYDC</sequence>
<keyword evidence="2" id="KW-0732">Signal</keyword>
<name>A0ABP6LEE8_9ACTN</name>
<comment type="caution">
    <text evidence="3">The sequence shown here is derived from an EMBL/GenBank/DDBJ whole genome shotgun (WGS) entry which is preliminary data.</text>
</comment>
<organism evidence="3 4">
    <name type="scientific">Streptosporangium longisporum</name>
    <dbReference type="NCBI Taxonomy" id="46187"/>
    <lineage>
        <taxon>Bacteria</taxon>
        <taxon>Bacillati</taxon>
        <taxon>Actinomycetota</taxon>
        <taxon>Actinomycetes</taxon>
        <taxon>Streptosporangiales</taxon>
        <taxon>Streptosporangiaceae</taxon>
        <taxon>Streptosporangium</taxon>
    </lineage>
</organism>
<proteinExistence type="predicted"/>
<dbReference type="PROSITE" id="PS51257">
    <property type="entry name" value="PROKAR_LIPOPROTEIN"/>
    <property type="match status" value="1"/>
</dbReference>